<organism evidence="1">
    <name type="scientific">Culex pipiens</name>
    <name type="common">House mosquito</name>
    <dbReference type="NCBI Taxonomy" id="7175"/>
    <lineage>
        <taxon>Eukaryota</taxon>
        <taxon>Metazoa</taxon>
        <taxon>Ecdysozoa</taxon>
        <taxon>Arthropoda</taxon>
        <taxon>Hexapoda</taxon>
        <taxon>Insecta</taxon>
        <taxon>Pterygota</taxon>
        <taxon>Neoptera</taxon>
        <taxon>Endopterygota</taxon>
        <taxon>Diptera</taxon>
        <taxon>Nematocera</taxon>
        <taxon>Culicoidea</taxon>
        <taxon>Culicidae</taxon>
        <taxon>Culicinae</taxon>
        <taxon>Culicini</taxon>
        <taxon>Culex</taxon>
        <taxon>Culex</taxon>
    </lineage>
</organism>
<dbReference type="EMBL" id="HBUE01105391">
    <property type="protein sequence ID" value="CAG6486895.1"/>
    <property type="molecule type" value="Transcribed_RNA"/>
</dbReference>
<dbReference type="EMBL" id="HBUE01288769">
    <property type="protein sequence ID" value="CAG6573030.1"/>
    <property type="molecule type" value="Transcribed_RNA"/>
</dbReference>
<dbReference type="EMBL" id="HBUE01183113">
    <property type="protein sequence ID" value="CAG6521444.1"/>
    <property type="molecule type" value="Transcribed_RNA"/>
</dbReference>
<name>A0A8D8JIX7_CULPI</name>
<reference evidence="1" key="1">
    <citation type="submission" date="2021-05" db="EMBL/GenBank/DDBJ databases">
        <authorList>
            <person name="Alioto T."/>
            <person name="Alioto T."/>
            <person name="Gomez Garrido J."/>
        </authorList>
    </citation>
    <scope>NUCLEOTIDE SEQUENCE</scope>
</reference>
<dbReference type="EMBL" id="HBUE01183111">
    <property type="protein sequence ID" value="CAG6521436.1"/>
    <property type="molecule type" value="Transcribed_RNA"/>
</dbReference>
<dbReference type="AlphaFoldDB" id="A0A8D8JIX7"/>
<protein>
    <submittedName>
        <fullName evidence="1">(northern house mosquito) hypothetical protein</fullName>
    </submittedName>
</protein>
<dbReference type="EMBL" id="HBUE01183109">
    <property type="protein sequence ID" value="CAG6521428.1"/>
    <property type="molecule type" value="Transcribed_RNA"/>
</dbReference>
<dbReference type="EMBL" id="HBUE01105390">
    <property type="protein sequence ID" value="CAG6486891.1"/>
    <property type="molecule type" value="Transcribed_RNA"/>
</dbReference>
<dbReference type="EMBL" id="HBUE01183110">
    <property type="protein sequence ID" value="CAG6521432.1"/>
    <property type="molecule type" value="Transcribed_RNA"/>
</dbReference>
<dbReference type="EMBL" id="HBUE01288771">
    <property type="protein sequence ID" value="CAG6573038.1"/>
    <property type="molecule type" value="Transcribed_RNA"/>
</dbReference>
<evidence type="ECO:0000313" key="1">
    <source>
        <dbReference type="EMBL" id="CAG6573034.1"/>
    </source>
</evidence>
<dbReference type="EMBL" id="HBUE01288770">
    <property type="protein sequence ID" value="CAG6573034.1"/>
    <property type="molecule type" value="Transcribed_RNA"/>
</dbReference>
<proteinExistence type="predicted"/>
<dbReference type="EMBL" id="HBUE01288768">
    <property type="protein sequence ID" value="CAG6573026.1"/>
    <property type="molecule type" value="Transcribed_RNA"/>
</dbReference>
<sequence length="129" mass="15324">MNKRKRERAREISLPTSYRKFSKAISRRPSQSYKRVLLKMSKYEFRTSQNKRSSNKNISDGARASYFRTGSSEKRRHCARARTLWTFCQGDLGHPSSSPPRDSVPPLRGGRLSRERERYCYFFFFSFCY</sequence>
<dbReference type="EMBL" id="HBUE01105389">
    <property type="protein sequence ID" value="CAG6486887.1"/>
    <property type="molecule type" value="Transcribed_RNA"/>
</dbReference>
<dbReference type="EMBL" id="HBUE01288772">
    <property type="protein sequence ID" value="CAG6573042.1"/>
    <property type="molecule type" value="Transcribed_RNA"/>
</dbReference>
<accession>A0A8D8JIX7</accession>
<dbReference type="EMBL" id="HBUE01183112">
    <property type="protein sequence ID" value="CAG6521440.1"/>
    <property type="molecule type" value="Transcribed_RNA"/>
</dbReference>
<dbReference type="EMBL" id="HBUE01105393">
    <property type="protein sequence ID" value="CAG6486900.1"/>
    <property type="molecule type" value="Transcribed_RNA"/>
</dbReference>